<feature type="region of interest" description="Disordered" evidence="1">
    <location>
        <begin position="1"/>
        <end position="110"/>
    </location>
</feature>
<keyword evidence="2" id="KW-0472">Membrane</keyword>
<evidence type="ECO:0000313" key="3">
    <source>
        <dbReference type="EMBL" id="KAJ6263337.1"/>
    </source>
</evidence>
<feature type="compositionally biased region" description="Low complexity" evidence="1">
    <location>
        <begin position="356"/>
        <end position="367"/>
    </location>
</feature>
<feature type="compositionally biased region" description="Polar residues" evidence="1">
    <location>
        <begin position="89"/>
        <end position="110"/>
    </location>
</feature>
<feature type="region of interest" description="Disordered" evidence="1">
    <location>
        <begin position="122"/>
        <end position="143"/>
    </location>
</feature>
<feature type="region of interest" description="Disordered" evidence="1">
    <location>
        <begin position="402"/>
        <end position="478"/>
    </location>
</feature>
<feature type="compositionally biased region" description="Basic and acidic residues" evidence="1">
    <location>
        <begin position="313"/>
        <end position="324"/>
    </location>
</feature>
<protein>
    <submittedName>
        <fullName evidence="3">Uncharacterized protein</fullName>
    </submittedName>
</protein>
<feature type="region of interest" description="Disordered" evidence="1">
    <location>
        <begin position="950"/>
        <end position="969"/>
    </location>
</feature>
<gene>
    <name evidence="3" type="ORF">Dda_1900</name>
</gene>
<feature type="region of interest" description="Disordered" evidence="1">
    <location>
        <begin position="571"/>
        <end position="647"/>
    </location>
</feature>
<feature type="compositionally biased region" description="Polar residues" evidence="1">
    <location>
        <begin position="50"/>
        <end position="60"/>
    </location>
</feature>
<dbReference type="AlphaFoldDB" id="A0AAD6J6T7"/>
<dbReference type="Proteomes" id="UP001221413">
    <property type="component" value="Unassembled WGS sequence"/>
</dbReference>
<comment type="caution">
    <text evidence="3">The sequence shown here is derived from an EMBL/GenBank/DDBJ whole genome shotgun (WGS) entry which is preliminary data.</text>
</comment>
<feature type="compositionally biased region" description="Polar residues" evidence="1">
    <location>
        <begin position="678"/>
        <end position="690"/>
    </location>
</feature>
<sequence length="1090" mass="119858">MSSSNPNPNNNAAARRGYPAADSFQHSQGNNHQHHHHHSGLRRSHLYGSRATTVFNSLTSGNGGDTDQQQQQQTRPTSATYSRIDGARTTATASHTNPSRPTAAFTQPTSTLPTASEYFAREATSTGPAQPQSSQSPIAPWARPGSRFASKQIRTAHATSSYGLPPTPESDVSVSRVTTPPRQPRDYQFNVEMMQRMTQHAKISPLNHYDHLKRELAEENLVVDGGNVDRLVARAGERILRGHEGTPGPGAEQYPSGRRVAFRSPEAVEGAREASRRLNGLSATLGRPSSMYEVASKPAEPNPTSNMYDELKRTLSESSSERPKRVVRQPASTRQLPPLSPVQKRHVEVRPRRPVATASTAHAPSPSQRQNEYYQQQETRPRTAPSQDDPITNIDWLAAAQDVVDTSPRKTNNRRRPRTLSSLSNTAWPSRKPDEFGGELRPDSADARVRLSSAQSTSQPAEASKPSRPEPQPSMLNQLPSAALSNSYLQHNLVDFVSEDDLTLNLSSENRPPVAFDTSFRSTHLGTATTSRRPATSSGKLQEVSFLQSTNKTDPDETLDTLRQLSRLLSGNTPAKQDAHRMAEPTPSEPVGLRSTIVKSSAAADSRQPYKRQARPLASRQGTGNSETPKAGHTPKPVRPGPSQGTSLTSVLNAIAKKNQDGLMKPASSSARPGATPRKTSGSQTPTSKAIQFDDGYETDDSLDRLLTNDTDYASLLKPATFEDESFLHGTVQVAKRSQVQKPNDLEALALRTKVLNNLQTVQLDIRETRRGLENIERKFGMLEDDGMFKPSTGDTSTTAMQSGAKPALAPRRYVFVPRKKKAGKGLFRRPWVFKDYFFAFLFLVLGLLAIEYKLWSDTIIPQYSRVSSDEWFAKHPVGSYRPGGTFRAVFSVFLWFGNVGIFFVQQVSTGVLWARTGIDWLASRVTTAASPLPADVQFPLHRGGATASSSAGITTTTTNTNTNTNAVGTTTTTATTATSQGCTWRPQPRAEAFIRYLEDEGRRAYYHGDVMSLYLTCHGVNDTVVAWWAVHPRAPEYVLKTCVWRFLPAPDGTVVDVPREMACFQERTGDEISWSAEMLRQQQRLCGGR</sequence>
<feature type="region of interest" description="Disordered" evidence="1">
    <location>
        <begin position="157"/>
        <end position="184"/>
    </location>
</feature>
<feature type="region of interest" description="Disordered" evidence="1">
    <location>
        <begin position="313"/>
        <end position="390"/>
    </location>
</feature>
<keyword evidence="2" id="KW-0812">Transmembrane</keyword>
<reference evidence="3" key="1">
    <citation type="submission" date="2023-01" db="EMBL/GenBank/DDBJ databases">
        <title>The chitinases involved in constricting ring structure development in the nematode-trapping fungus Drechslerella dactyloides.</title>
        <authorList>
            <person name="Wang R."/>
            <person name="Zhang L."/>
            <person name="Tang P."/>
            <person name="Li S."/>
            <person name="Liang L."/>
        </authorList>
    </citation>
    <scope>NUCLEOTIDE SEQUENCE</scope>
    <source>
        <strain evidence="3">YMF1.00031</strain>
    </source>
</reference>
<accession>A0AAD6J6T7</accession>
<evidence type="ECO:0000256" key="1">
    <source>
        <dbReference type="SAM" id="MobiDB-lite"/>
    </source>
</evidence>
<feature type="compositionally biased region" description="Polar residues" evidence="1">
    <location>
        <begin position="170"/>
        <end position="180"/>
    </location>
</feature>
<proteinExistence type="predicted"/>
<feature type="compositionally biased region" description="Low complexity" evidence="1">
    <location>
        <begin position="1"/>
        <end position="14"/>
    </location>
</feature>
<dbReference type="EMBL" id="JAQGDS010000002">
    <property type="protein sequence ID" value="KAJ6263337.1"/>
    <property type="molecule type" value="Genomic_DNA"/>
</dbReference>
<feature type="compositionally biased region" description="Basic and acidic residues" evidence="1">
    <location>
        <begin position="431"/>
        <end position="449"/>
    </location>
</feature>
<feature type="compositionally biased region" description="Polar residues" evidence="1">
    <location>
        <begin position="123"/>
        <end position="137"/>
    </location>
</feature>
<evidence type="ECO:0000256" key="2">
    <source>
        <dbReference type="SAM" id="Phobius"/>
    </source>
</evidence>
<feature type="compositionally biased region" description="Basic residues" evidence="1">
    <location>
        <begin position="32"/>
        <end position="45"/>
    </location>
</feature>
<feature type="region of interest" description="Disordered" evidence="1">
    <location>
        <begin position="659"/>
        <end position="696"/>
    </location>
</feature>
<feature type="transmembrane region" description="Helical" evidence="2">
    <location>
        <begin position="885"/>
        <end position="905"/>
    </location>
</feature>
<keyword evidence="4" id="KW-1185">Reference proteome</keyword>
<name>A0AAD6J6T7_DREDA</name>
<organism evidence="3 4">
    <name type="scientific">Drechslerella dactyloides</name>
    <name type="common">Nematode-trapping fungus</name>
    <name type="synonym">Arthrobotrys dactyloides</name>
    <dbReference type="NCBI Taxonomy" id="74499"/>
    <lineage>
        <taxon>Eukaryota</taxon>
        <taxon>Fungi</taxon>
        <taxon>Dikarya</taxon>
        <taxon>Ascomycota</taxon>
        <taxon>Pezizomycotina</taxon>
        <taxon>Orbiliomycetes</taxon>
        <taxon>Orbiliales</taxon>
        <taxon>Orbiliaceae</taxon>
        <taxon>Drechslerella</taxon>
    </lineage>
</organism>
<keyword evidence="2" id="KW-1133">Transmembrane helix</keyword>
<feature type="transmembrane region" description="Helical" evidence="2">
    <location>
        <begin position="837"/>
        <end position="856"/>
    </location>
</feature>
<feature type="region of interest" description="Disordered" evidence="1">
    <location>
        <begin position="289"/>
        <end position="308"/>
    </location>
</feature>
<evidence type="ECO:0000313" key="4">
    <source>
        <dbReference type="Proteomes" id="UP001221413"/>
    </source>
</evidence>
<feature type="compositionally biased region" description="Polar residues" evidence="1">
    <location>
        <begin position="368"/>
        <end position="390"/>
    </location>
</feature>
<feature type="compositionally biased region" description="Polar residues" evidence="1">
    <location>
        <begin position="452"/>
        <end position="461"/>
    </location>
</feature>